<evidence type="ECO:0000313" key="2">
    <source>
        <dbReference type="EMBL" id="MBB5842366.1"/>
    </source>
</evidence>
<feature type="region of interest" description="Disordered" evidence="1">
    <location>
        <begin position="96"/>
        <end position="116"/>
    </location>
</feature>
<gene>
    <name evidence="2" type="ORF">HD599_000689</name>
</gene>
<dbReference type="EMBL" id="JACHMJ010000001">
    <property type="protein sequence ID" value="MBB5842366.1"/>
    <property type="molecule type" value="Genomic_DNA"/>
</dbReference>
<dbReference type="AlphaFoldDB" id="A0A841AKY3"/>
<evidence type="ECO:0000313" key="3">
    <source>
        <dbReference type="Proteomes" id="UP000536685"/>
    </source>
</evidence>
<dbReference type="Proteomes" id="UP000536685">
    <property type="component" value="Unassembled WGS sequence"/>
</dbReference>
<reference evidence="2 3" key="1">
    <citation type="submission" date="2020-08" db="EMBL/GenBank/DDBJ databases">
        <title>Sequencing the genomes of 1000 actinobacteria strains.</title>
        <authorList>
            <person name="Klenk H.-P."/>
        </authorList>
    </citation>
    <scope>NUCLEOTIDE SEQUENCE [LARGE SCALE GENOMIC DNA]</scope>
    <source>
        <strain evidence="2 3">DSM 105784</strain>
    </source>
</reference>
<accession>A0A841AKY3</accession>
<protein>
    <submittedName>
        <fullName evidence="2">Uncharacterized protein</fullName>
    </submittedName>
</protein>
<proteinExistence type="predicted"/>
<name>A0A841AKY3_9MICO</name>
<sequence>MAVVATISEVDALSTVALALAILAFAAQIVVSLSQAQGQAHQQTEIGRVNAETRGLLAQITAQSDSLLANQREQFTKVLDAALGSDLIRNAVTEVATADGDDAENPMTPGENDSAPSIDVDALSENLQKTLKTAFENVSASRTAQRSAGSPPRIPDSDRFSDLLDSVKSLPDADHDGKRAFEVFKSLSPLELSTLSSRAYSDLDKARRGRQPEGVLRNVTNLTPATQRLVDLGLIEFTERTRPAETWTRRITPLGWKVVRFLLGRGDMSAFTG</sequence>
<feature type="region of interest" description="Disordered" evidence="1">
    <location>
        <begin position="137"/>
        <end position="160"/>
    </location>
</feature>
<keyword evidence="3" id="KW-1185">Reference proteome</keyword>
<comment type="caution">
    <text evidence="2">The sequence shown here is derived from an EMBL/GenBank/DDBJ whole genome shotgun (WGS) entry which is preliminary data.</text>
</comment>
<organism evidence="2 3">
    <name type="scientific">Conyzicola lurida</name>
    <dbReference type="NCBI Taxonomy" id="1172621"/>
    <lineage>
        <taxon>Bacteria</taxon>
        <taxon>Bacillati</taxon>
        <taxon>Actinomycetota</taxon>
        <taxon>Actinomycetes</taxon>
        <taxon>Micrococcales</taxon>
        <taxon>Microbacteriaceae</taxon>
        <taxon>Conyzicola</taxon>
    </lineage>
</organism>
<feature type="compositionally biased region" description="Polar residues" evidence="1">
    <location>
        <begin position="137"/>
        <end position="148"/>
    </location>
</feature>
<evidence type="ECO:0000256" key="1">
    <source>
        <dbReference type="SAM" id="MobiDB-lite"/>
    </source>
</evidence>